<sequence>MSVALPAAVTPNWIFPMASLEFFSVYNISWLQQPMYRPLYWFGGHNDQPTLDAGLSVAEKPSFSSDGTSVTMKIKPWKWSNGEAVNADNVIFWMNMIKAEKANWAAYVPGEFPDNVTKVSKIDDQTVKFDLDSKYSSNWFTYNELSQVTPMPMAWDVTSTSAKAGSGGCTTDMAKCKAVYDFLVSQSKDQQSYASSKIWSVVNGPWKLGSYSSSGNFTFVPNKDYSGSPKPKLDEVKFLPFTSDSAEYNVLKSGSTIDIGTVPPQDLPQKPADSDVPGTNPLGANYYLAPEFTWSVNYFPINFNNPTLGPAFKQLYVRQALQMTLNQPVGIDKALLGYGYENYSPVPVKPDNQWLSPEAQAGNPYPFDANKAKSLLTSHGWTDQGGVMTCTKPGTAADQCGAGVKSGTKLSVKYDYASGSQPFNQQMQQYKSDAAKAGIELNMKQMPFNSVLGESVTCKPTEPACAWQVTNWGGGWIYAPDFLPTGESLFATGAGSNSGSYSDPKMDQLITASQKLNGTGPLYDYENYTMEQLPVIFQSNSYNIKAVSTTVGGVIFNPLLTLTPEYWYRTQ</sequence>
<evidence type="ECO:0000313" key="6">
    <source>
        <dbReference type="EMBL" id="QNN54230.1"/>
    </source>
</evidence>
<keyword evidence="7" id="KW-1185">Reference proteome</keyword>
<dbReference type="GO" id="GO:0042597">
    <property type="term" value="C:periplasmic space"/>
    <property type="evidence" value="ECO:0007669"/>
    <property type="project" value="UniProtKB-ARBA"/>
</dbReference>
<dbReference type="EMBL" id="CP060713">
    <property type="protein sequence ID" value="QNN54230.1"/>
    <property type="molecule type" value="Genomic_DNA"/>
</dbReference>
<evidence type="ECO:0000256" key="3">
    <source>
        <dbReference type="ARBA" id="ARBA00022448"/>
    </source>
</evidence>
<comment type="subcellular location">
    <subcellularLocation>
        <location evidence="1">Cell envelope</location>
    </subcellularLocation>
</comment>
<dbReference type="Proteomes" id="UP000515947">
    <property type="component" value="Chromosome"/>
</dbReference>
<dbReference type="KEGG" id="nmes:H9L09_07770"/>
<dbReference type="Pfam" id="PF00496">
    <property type="entry name" value="SBP_bac_5"/>
    <property type="match status" value="1"/>
</dbReference>
<accession>A0A7G9RF55</accession>
<gene>
    <name evidence="6" type="ORF">H9L09_07770</name>
</gene>
<dbReference type="RefSeq" id="WP_187580070.1">
    <property type="nucleotide sequence ID" value="NZ_CP060713.1"/>
</dbReference>
<reference evidence="6 7" key="1">
    <citation type="submission" date="2020-08" db="EMBL/GenBank/DDBJ databases">
        <title>Genome sequence of Nocardioides mesophilus KACC 16243T.</title>
        <authorList>
            <person name="Hyun D.-W."/>
            <person name="Bae J.-W."/>
        </authorList>
    </citation>
    <scope>NUCLEOTIDE SEQUENCE [LARGE SCALE GENOMIC DNA]</scope>
    <source>
        <strain evidence="6 7">KACC 16243</strain>
    </source>
</reference>
<dbReference type="InterPro" id="IPR000914">
    <property type="entry name" value="SBP_5_dom"/>
</dbReference>
<organism evidence="6 7">
    <name type="scientific">Nocardioides mesophilus</name>
    <dbReference type="NCBI Taxonomy" id="433659"/>
    <lineage>
        <taxon>Bacteria</taxon>
        <taxon>Bacillati</taxon>
        <taxon>Actinomycetota</taxon>
        <taxon>Actinomycetes</taxon>
        <taxon>Propionibacteriales</taxon>
        <taxon>Nocardioidaceae</taxon>
        <taxon>Nocardioides</taxon>
    </lineage>
</organism>
<protein>
    <submittedName>
        <fullName evidence="6">ABC transporter substrate-binding protein</fullName>
    </submittedName>
</protein>
<dbReference type="GO" id="GO:0043190">
    <property type="term" value="C:ATP-binding cassette (ABC) transporter complex"/>
    <property type="evidence" value="ECO:0007669"/>
    <property type="project" value="InterPro"/>
</dbReference>
<dbReference type="Gene3D" id="3.40.190.10">
    <property type="entry name" value="Periplasmic binding protein-like II"/>
    <property type="match status" value="1"/>
</dbReference>
<dbReference type="GO" id="GO:1904680">
    <property type="term" value="F:peptide transmembrane transporter activity"/>
    <property type="evidence" value="ECO:0007669"/>
    <property type="project" value="TreeGrafter"/>
</dbReference>
<evidence type="ECO:0000313" key="7">
    <source>
        <dbReference type="Proteomes" id="UP000515947"/>
    </source>
</evidence>
<comment type="similarity">
    <text evidence="2">Belongs to the bacterial solute-binding protein 5 family.</text>
</comment>
<dbReference type="InterPro" id="IPR039424">
    <property type="entry name" value="SBP_5"/>
</dbReference>
<dbReference type="PANTHER" id="PTHR30290:SF10">
    <property type="entry name" value="PERIPLASMIC OLIGOPEPTIDE-BINDING PROTEIN-RELATED"/>
    <property type="match status" value="1"/>
</dbReference>
<dbReference type="Gene3D" id="3.90.76.10">
    <property type="entry name" value="Dipeptide-binding Protein, Domain 1"/>
    <property type="match status" value="1"/>
</dbReference>
<dbReference type="SUPFAM" id="SSF53850">
    <property type="entry name" value="Periplasmic binding protein-like II"/>
    <property type="match status" value="1"/>
</dbReference>
<dbReference type="InterPro" id="IPR030678">
    <property type="entry name" value="Peptide/Ni-bd"/>
</dbReference>
<evidence type="ECO:0000256" key="2">
    <source>
        <dbReference type="ARBA" id="ARBA00005695"/>
    </source>
</evidence>
<evidence type="ECO:0000256" key="1">
    <source>
        <dbReference type="ARBA" id="ARBA00004196"/>
    </source>
</evidence>
<dbReference type="PANTHER" id="PTHR30290">
    <property type="entry name" value="PERIPLASMIC BINDING COMPONENT OF ABC TRANSPORTER"/>
    <property type="match status" value="1"/>
</dbReference>
<proteinExistence type="inferred from homology"/>
<keyword evidence="4" id="KW-0732">Signal</keyword>
<dbReference type="GO" id="GO:0015833">
    <property type="term" value="P:peptide transport"/>
    <property type="evidence" value="ECO:0007669"/>
    <property type="project" value="TreeGrafter"/>
</dbReference>
<dbReference type="PIRSF" id="PIRSF002741">
    <property type="entry name" value="MppA"/>
    <property type="match status" value="1"/>
</dbReference>
<keyword evidence="3" id="KW-0813">Transport</keyword>
<evidence type="ECO:0000256" key="4">
    <source>
        <dbReference type="ARBA" id="ARBA00022729"/>
    </source>
</evidence>
<name>A0A7G9RF55_9ACTN</name>
<dbReference type="GO" id="GO:0030313">
    <property type="term" value="C:cell envelope"/>
    <property type="evidence" value="ECO:0007669"/>
    <property type="project" value="UniProtKB-SubCell"/>
</dbReference>
<dbReference type="AlphaFoldDB" id="A0A7G9RF55"/>
<dbReference type="Gene3D" id="3.10.105.10">
    <property type="entry name" value="Dipeptide-binding Protein, Domain 3"/>
    <property type="match status" value="1"/>
</dbReference>
<feature type="domain" description="Solute-binding protein family 5" evidence="5">
    <location>
        <begin position="57"/>
        <end position="484"/>
    </location>
</feature>
<evidence type="ECO:0000259" key="5">
    <source>
        <dbReference type="Pfam" id="PF00496"/>
    </source>
</evidence>